<keyword evidence="3" id="KW-1185">Reference proteome</keyword>
<keyword evidence="1" id="KW-0472">Membrane</keyword>
<evidence type="ECO:0000313" key="3">
    <source>
        <dbReference type="Proteomes" id="UP001595457"/>
    </source>
</evidence>
<evidence type="ECO:0008006" key="4">
    <source>
        <dbReference type="Google" id="ProtNLM"/>
    </source>
</evidence>
<sequence length="65" mass="7058">MAERKRWMKSKTLWINAFAAALVALEAGTGQLQPHLPVNLYTAVAVGLPVINAVLRVLTTQGVCR</sequence>
<accession>A0ABV7AZN2</accession>
<keyword evidence="1" id="KW-1133">Transmembrane helix</keyword>
<feature type="transmembrane region" description="Helical" evidence="1">
    <location>
        <begin position="40"/>
        <end position="59"/>
    </location>
</feature>
<dbReference type="RefSeq" id="WP_377816511.1">
    <property type="nucleotide sequence ID" value="NZ_JBHRSJ010000035.1"/>
</dbReference>
<reference evidence="3" key="1">
    <citation type="journal article" date="2019" name="Int. J. Syst. Evol. Microbiol.">
        <title>The Global Catalogue of Microorganisms (GCM) 10K type strain sequencing project: providing services to taxonomists for standard genome sequencing and annotation.</title>
        <authorList>
            <consortium name="The Broad Institute Genomics Platform"/>
            <consortium name="The Broad Institute Genome Sequencing Center for Infectious Disease"/>
            <person name="Wu L."/>
            <person name="Ma J."/>
        </authorList>
    </citation>
    <scope>NUCLEOTIDE SEQUENCE [LARGE SCALE GENOMIC DNA]</scope>
    <source>
        <strain evidence="3">KCTC 62195</strain>
    </source>
</reference>
<keyword evidence="1" id="KW-0812">Transmembrane</keyword>
<protein>
    <recommendedName>
        <fullName evidence="4">Holin</fullName>
    </recommendedName>
</protein>
<gene>
    <name evidence="2" type="ORF">ACFOJE_19385</name>
</gene>
<evidence type="ECO:0000313" key="2">
    <source>
        <dbReference type="EMBL" id="MFC2974361.1"/>
    </source>
</evidence>
<dbReference type="EMBL" id="JBHRSJ010000035">
    <property type="protein sequence ID" value="MFC2974361.1"/>
    <property type="molecule type" value="Genomic_DNA"/>
</dbReference>
<evidence type="ECO:0000256" key="1">
    <source>
        <dbReference type="SAM" id="Phobius"/>
    </source>
</evidence>
<comment type="caution">
    <text evidence="2">The sequence shown here is derived from an EMBL/GenBank/DDBJ whole genome shotgun (WGS) entry which is preliminary data.</text>
</comment>
<organism evidence="2 3">
    <name type="scientific">Azotobacter bryophylli</name>
    <dbReference type="NCBI Taxonomy" id="1986537"/>
    <lineage>
        <taxon>Bacteria</taxon>
        <taxon>Pseudomonadati</taxon>
        <taxon>Pseudomonadota</taxon>
        <taxon>Gammaproteobacteria</taxon>
        <taxon>Pseudomonadales</taxon>
        <taxon>Pseudomonadaceae</taxon>
        <taxon>Azotobacter</taxon>
    </lineage>
</organism>
<name>A0ABV7AZN2_9GAMM</name>
<proteinExistence type="predicted"/>
<dbReference type="Proteomes" id="UP001595457">
    <property type="component" value="Unassembled WGS sequence"/>
</dbReference>